<dbReference type="Gene3D" id="1.10.10.10">
    <property type="entry name" value="Winged helix-like DNA-binding domain superfamily/Winged helix DNA-binding domain"/>
    <property type="match status" value="1"/>
</dbReference>
<organism evidence="7 8">
    <name type="scientific">Candidatus Macondimonas diazotrophica</name>
    <dbReference type="NCBI Taxonomy" id="2305248"/>
    <lineage>
        <taxon>Bacteria</taxon>
        <taxon>Pseudomonadati</taxon>
        <taxon>Pseudomonadota</taxon>
        <taxon>Gammaproteobacteria</taxon>
        <taxon>Chromatiales</taxon>
        <taxon>Ectothiorhodospiraceae</taxon>
        <taxon>Candidatus Macondimonas</taxon>
    </lineage>
</organism>
<feature type="domain" description="RNA polymerase sigma-70 region 2" evidence="6">
    <location>
        <begin position="81"/>
        <end position="137"/>
    </location>
</feature>
<evidence type="ECO:0000256" key="2">
    <source>
        <dbReference type="ARBA" id="ARBA00023015"/>
    </source>
</evidence>
<keyword evidence="2" id="KW-0805">Transcription regulation</keyword>
<dbReference type="EMBL" id="SRIO01000005">
    <property type="protein sequence ID" value="TFZ83091.1"/>
    <property type="molecule type" value="Genomic_DNA"/>
</dbReference>
<keyword evidence="3" id="KW-0731">Sigma factor</keyword>
<evidence type="ECO:0000256" key="5">
    <source>
        <dbReference type="ARBA" id="ARBA00023163"/>
    </source>
</evidence>
<dbReference type="GO" id="GO:0003677">
    <property type="term" value="F:DNA binding"/>
    <property type="evidence" value="ECO:0007669"/>
    <property type="project" value="UniProtKB-KW"/>
</dbReference>
<evidence type="ECO:0000313" key="7">
    <source>
        <dbReference type="EMBL" id="TFZ83091.1"/>
    </source>
</evidence>
<dbReference type="InterPro" id="IPR014284">
    <property type="entry name" value="RNA_pol_sigma-70_dom"/>
</dbReference>
<evidence type="ECO:0000313" key="8">
    <source>
        <dbReference type="Proteomes" id="UP000297890"/>
    </source>
</evidence>
<dbReference type="InterPro" id="IPR039425">
    <property type="entry name" value="RNA_pol_sigma-70-like"/>
</dbReference>
<dbReference type="NCBIfam" id="TIGR02937">
    <property type="entry name" value="sigma70-ECF"/>
    <property type="match status" value="1"/>
</dbReference>
<dbReference type="OrthoDB" id="9780326at2"/>
<keyword evidence="8" id="KW-1185">Reference proteome</keyword>
<dbReference type="GO" id="GO:0016987">
    <property type="term" value="F:sigma factor activity"/>
    <property type="evidence" value="ECO:0007669"/>
    <property type="project" value="UniProtKB-KW"/>
</dbReference>
<dbReference type="InterPro" id="IPR036388">
    <property type="entry name" value="WH-like_DNA-bd_sf"/>
</dbReference>
<accession>A0A4Z0FAX9</accession>
<evidence type="ECO:0000256" key="4">
    <source>
        <dbReference type="ARBA" id="ARBA00023125"/>
    </source>
</evidence>
<keyword evidence="5" id="KW-0804">Transcription</keyword>
<proteinExistence type="inferred from homology"/>
<dbReference type="InterPro" id="IPR007627">
    <property type="entry name" value="RNA_pol_sigma70_r2"/>
</dbReference>
<dbReference type="InterPro" id="IPR013325">
    <property type="entry name" value="RNA_pol_sigma_r2"/>
</dbReference>
<comment type="similarity">
    <text evidence="1">Belongs to the sigma-70 factor family. ECF subfamily.</text>
</comment>
<protein>
    <submittedName>
        <fullName evidence="7">RNA polymerase sigma factor</fullName>
    </submittedName>
</protein>
<dbReference type="PANTHER" id="PTHR43133">
    <property type="entry name" value="RNA POLYMERASE ECF-TYPE SIGMA FACTO"/>
    <property type="match status" value="1"/>
</dbReference>
<gene>
    <name evidence="7" type="ORF">E4680_05515</name>
</gene>
<dbReference type="SUPFAM" id="SSF88659">
    <property type="entry name" value="Sigma3 and sigma4 domains of RNA polymerase sigma factors"/>
    <property type="match status" value="1"/>
</dbReference>
<dbReference type="InterPro" id="IPR013324">
    <property type="entry name" value="RNA_pol_sigma_r3/r4-like"/>
</dbReference>
<dbReference type="PANTHER" id="PTHR43133:SF8">
    <property type="entry name" value="RNA POLYMERASE SIGMA FACTOR HI_1459-RELATED"/>
    <property type="match status" value="1"/>
</dbReference>
<dbReference type="AlphaFoldDB" id="A0A4Z0FAX9"/>
<dbReference type="GO" id="GO:0006352">
    <property type="term" value="P:DNA-templated transcription initiation"/>
    <property type="evidence" value="ECO:0007669"/>
    <property type="project" value="InterPro"/>
</dbReference>
<comment type="caution">
    <text evidence="7">The sequence shown here is derived from an EMBL/GenBank/DDBJ whole genome shotgun (WGS) entry which is preliminary data.</text>
</comment>
<dbReference type="Proteomes" id="UP000297890">
    <property type="component" value="Unassembled WGS sequence"/>
</dbReference>
<dbReference type="Pfam" id="PF04542">
    <property type="entry name" value="Sigma70_r2"/>
    <property type="match status" value="1"/>
</dbReference>
<name>A0A4Z0FAX9_9GAMM</name>
<evidence type="ECO:0000256" key="1">
    <source>
        <dbReference type="ARBA" id="ARBA00010641"/>
    </source>
</evidence>
<dbReference type="SUPFAM" id="SSF88946">
    <property type="entry name" value="Sigma2 domain of RNA polymerase sigma factors"/>
    <property type="match status" value="1"/>
</dbReference>
<dbReference type="Gene3D" id="1.10.1740.10">
    <property type="match status" value="1"/>
</dbReference>
<reference evidence="7 8" key="1">
    <citation type="journal article" date="2019" name="ISME J.">
        <title>Candidatus Macondimonas diazotrophica, a novel gammaproteobacterial genus dominating crude-oil-contaminated coastal sediments.</title>
        <authorList>
            <person name="Karthikeyan S."/>
            <person name="Konstantinidis K."/>
        </authorList>
    </citation>
    <scope>NUCLEOTIDE SEQUENCE [LARGE SCALE GENOMIC DNA]</scope>
    <source>
        <strain evidence="7 8">KTK01</strain>
    </source>
</reference>
<evidence type="ECO:0000256" key="3">
    <source>
        <dbReference type="ARBA" id="ARBA00023082"/>
    </source>
</evidence>
<keyword evidence="4" id="KW-0238">DNA-binding</keyword>
<sequence length="330" mass="36396">MVRVVNSPSHSSGPPICLMRFSTPNGGGFVKKCAHCAPSSGNSSVKPIWRDVMTTQTLEVLVAAARNGDGKALEAILGTIQKEIYNLALRMLWCPHDAADACQEILLKIVTRLSSFEGRSAFRTWAFRVAVNHLLNQKAGRVEAEHLSFEQFGADLAQDLAESPASTSDPEYARLIHEVRIGCTHAMLICLDREHRAAFVLGDILQLSSQEAAYVMDLPDAAFRKRRSRARQRIVEFMRTHCGLVEEAAPCRCERRVDHAVATGIVNRSSLLFASNDEPSTDELHTHVAELSALQRSITVHRRNPMPDAPDPSLDALKQLLRTGAVQSLQ</sequence>
<evidence type="ECO:0000259" key="6">
    <source>
        <dbReference type="Pfam" id="PF04542"/>
    </source>
</evidence>